<evidence type="ECO:0000256" key="1">
    <source>
        <dbReference type="SAM" id="Phobius"/>
    </source>
</evidence>
<keyword evidence="5" id="KW-1185">Reference proteome</keyword>
<reference evidence="2" key="2">
    <citation type="submission" date="2022-08" db="EMBL/GenBank/DDBJ databases">
        <title>Novel sulphate-reducing endosymbionts in the free-living metamonad Anaeramoeba.</title>
        <authorList>
            <person name="Jerlstrom-Hultqvist J."/>
            <person name="Cepicka I."/>
            <person name="Gallot-Lavallee L."/>
            <person name="Salas-Leiva D."/>
            <person name="Curtis B.A."/>
            <person name="Zahonova K."/>
            <person name="Pipaliya S."/>
            <person name="Dacks J."/>
            <person name="Roger A.J."/>
        </authorList>
    </citation>
    <scope>NUCLEOTIDE SEQUENCE</scope>
    <source>
        <strain evidence="2">Busselton2</strain>
    </source>
</reference>
<evidence type="ECO:0000313" key="2">
    <source>
        <dbReference type="EMBL" id="KAJ3449191.1"/>
    </source>
</evidence>
<keyword evidence="1" id="KW-1133">Transmembrane helix</keyword>
<evidence type="ECO:0000313" key="4">
    <source>
        <dbReference type="Proteomes" id="UP001146793"/>
    </source>
</evidence>
<keyword evidence="1" id="KW-0812">Transmembrane</keyword>
<accession>A0AAV8A4G3</accession>
<reference evidence="3" key="1">
    <citation type="submission" date="2022-08" db="EMBL/GenBank/DDBJ databases">
        <title>Novel sulfate-reducing endosymbionts in the free-living metamonad Anaeramoeba.</title>
        <authorList>
            <person name="Jerlstrom-Hultqvist J."/>
            <person name="Cepicka I."/>
            <person name="Gallot-Lavallee L."/>
            <person name="Salas-Leiva D."/>
            <person name="Curtis B.A."/>
            <person name="Zahonova K."/>
            <person name="Pipaliya S."/>
            <person name="Dacks J."/>
            <person name="Roger A.J."/>
        </authorList>
    </citation>
    <scope>NUCLEOTIDE SEQUENCE</scope>
    <source>
        <strain evidence="3">Schooner1</strain>
    </source>
</reference>
<dbReference type="Proteomes" id="UP001146793">
    <property type="component" value="Unassembled WGS sequence"/>
</dbReference>
<name>A0AAV8A4G3_9EUKA</name>
<sequence>MTSTIAKGVSFTFLAAAGAAFVYTLFKSDSKQVSRAFSSISSNPTKWNKKDFDKCDCKPLWDCLQRGGECKKLDQDLRSCVNKIRSLQLRKN</sequence>
<protein>
    <submittedName>
        <fullName evidence="2">Uncharacterized protein</fullName>
    </submittedName>
</protein>
<dbReference type="EMBL" id="JAOAOG010000310">
    <property type="protein sequence ID" value="KAJ6230660.1"/>
    <property type="molecule type" value="Genomic_DNA"/>
</dbReference>
<proteinExistence type="predicted"/>
<dbReference type="AlphaFoldDB" id="A0AAV8A4G3"/>
<evidence type="ECO:0000313" key="5">
    <source>
        <dbReference type="Proteomes" id="UP001150062"/>
    </source>
</evidence>
<gene>
    <name evidence="2" type="ORF">M0812_05336</name>
    <name evidence="3" type="ORF">M0813_06652</name>
</gene>
<feature type="transmembrane region" description="Helical" evidence="1">
    <location>
        <begin position="6"/>
        <end position="26"/>
    </location>
</feature>
<dbReference type="Proteomes" id="UP001150062">
    <property type="component" value="Unassembled WGS sequence"/>
</dbReference>
<dbReference type="EMBL" id="JANTQA010000012">
    <property type="protein sequence ID" value="KAJ3449191.1"/>
    <property type="molecule type" value="Genomic_DNA"/>
</dbReference>
<comment type="caution">
    <text evidence="2">The sequence shown here is derived from an EMBL/GenBank/DDBJ whole genome shotgun (WGS) entry which is preliminary data.</text>
</comment>
<organism evidence="2 4">
    <name type="scientific">Anaeramoeba flamelloides</name>
    <dbReference type="NCBI Taxonomy" id="1746091"/>
    <lineage>
        <taxon>Eukaryota</taxon>
        <taxon>Metamonada</taxon>
        <taxon>Anaeramoebidae</taxon>
        <taxon>Anaeramoeba</taxon>
    </lineage>
</organism>
<evidence type="ECO:0000313" key="3">
    <source>
        <dbReference type="EMBL" id="KAJ6230660.1"/>
    </source>
</evidence>
<keyword evidence="1" id="KW-0472">Membrane</keyword>